<keyword evidence="3" id="KW-1185">Reference proteome</keyword>
<keyword evidence="1" id="KW-0472">Membrane</keyword>
<evidence type="ECO:0000313" key="3">
    <source>
        <dbReference type="Proteomes" id="UP001500621"/>
    </source>
</evidence>
<evidence type="ECO:0000256" key="1">
    <source>
        <dbReference type="SAM" id="Phobius"/>
    </source>
</evidence>
<feature type="transmembrane region" description="Helical" evidence="1">
    <location>
        <begin position="32"/>
        <end position="51"/>
    </location>
</feature>
<organism evidence="2 3">
    <name type="scientific">Nocardioides nanhaiensis</name>
    <dbReference type="NCBI Taxonomy" id="1476871"/>
    <lineage>
        <taxon>Bacteria</taxon>
        <taxon>Bacillati</taxon>
        <taxon>Actinomycetota</taxon>
        <taxon>Actinomycetes</taxon>
        <taxon>Propionibacteriales</taxon>
        <taxon>Nocardioidaceae</taxon>
        <taxon>Nocardioides</taxon>
    </lineage>
</organism>
<keyword evidence="1" id="KW-1133">Transmembrane helix</keyword>
<feature type="transmembrane region" description="Helical" evidence="1">
    <location>
        <begin position="58"/>
        <end position="75"/>
    </location>
</feature>
<name>A0ABP8WU85_9ACTN</name>
<sequence length="154" mass="17016">MENTEHTQLRESLRAAERAEAAPWIDYPPTPAWYPVSVALWAAALTMSFAIESTPVRLVVVFALVGLELGFIVWYRRYRGTMPAGKVPPELARPFYGFMAANLAIAGGALLIARTSTVWAAAIFVFVVVIPSLVWYERSYARAAARTRARLDAA</sequence>
<comment type="caution">
    <text evidence="2">The sequence shown here is derived from an EMBL/GenBank/DDBJ whole genome shotgun (WGS) entry which is preliminary data.</text>
</comment>
<reference evidence="3" key="1">
    <citation type="journal article" date="2019" name="Int. J. Syst. Evol. Microbiol.">
        <title>The Global Catalogue of Microorganisms (GCM) 10K type strain sequencing project: providing services to taxonomists for standard genome sequencing and annotation.</title>
        <authorList>
            <consortium name="The Broad Institute Genomics Platform"/>
            <consortium name="The Broad Institute Genome Sequencing Center for Infectious Disease"/>
            <person name="Wu L."/>
            <person name="Ma J."/>
        </authorList>
    </citation>
    <scope>NUCLEOTIDE SEQUENCE [LARGE SCALE GENOMIC DNA]</scope>
    <source>
        <strain evidence="3">JCM 18127</strain>
    </source>
</reference>
<dbReference type="Proteomes" id="UP001500621">
    <property type="component" value="Unassembled WGS sequence"/>
</dbReference>
<proteinExistence type="predicted"/>
<evidence type="ECO:0000313" key="2">
    <source>
        <dbReference type="EMBL" id="GAA4693659.1"/>
    </source>
</evidence>
<feature type="transmembrane region" description="Helical" evidence="1">
    <location>
        <begin position="118"/>
        <end position="136"/>
    </location>
</feature>
<gene>
    <name evidence="2" type="ORF">GCM10023226_34430</name>
</gene>
<keyword evidence="1" id="KW-0812">Transmembrane</keyword>
<dbReference type="EMBL" id="BAABIM010000004">
    <property type="protein sequence ID" value="GAA4693659.1"/>
    <property type="molecule type" value="Genomic_DNA"/>
</dbReference>
<accession>A0ABP8WU85</accession>
<dbReference type="RefSeq" id="WP_345268167.1">
    <property type="nucleotide sequence ID" value="NZ_BAABIM010000004.1"/>
</dbReference>
<protein>
    <submittedName>
        <fullName evidence="2">Uncharacterized protein</fullName>
    </submittedName>
</protein>
<feature type="transmembrane region" description="Helical" evidence="1">
    <location>
        <begin position="95"/>
        <end position="113"/>
    </location>
</feature>